<dbReference type="SUPFAM" id="SSF55418">
    <property type="entry name" value="eIF4e-like"/>
    <property type="match status" value="1"/>
</dbReference>
<dbReference type="GO" id="GO:0016281">
    <property type="term" value="C:eukaryotic translation initiation factor 4F complex"/>
    <property type="evidence" value="ECO:0007669"/>
    <property type="project" value="TreeGrafter"/>
</dbReference>
<evidence type="ECO:0000313" key="5">
    <source>
        <dbReference type="EMBL" id="QHT90205.1"/>
    </source>
</evidence>
<reference evidence="5" key="1">
    <citation type="journal article" date="2020" name="Nature">
        <title>Giant virus diversity and host interactions through global metagenomics.</title>
        <authorList>
            <person name="Schulz F."/>
            <person name="Roux S."/>
            <person name="Paez-Espino D."/>
            <person name="Jungbluth S."/>
            <person name="Walsh D.A."/>
            <person name="Denef V.J."/>
            <person name="McMahon K.D."/>
            <person name="Konstantinidis K.T."/>
            <person name="Eloe-Fadrosh E.A."/>
            <person name="Kyrpides N.C."/>
            <person name="Woyke T."/>
        </authorList>
    </citation>
    <scope>NUCLEOTIDE SEQUENCE</scope>
    <source>
        <strain evidence="5">GVMAG-M-3300023184-68</strain>
    </source>
</reference>
<name>A0A6C0ICQ6_9ZZZZ</name>
<dbReference type="AlphaFoldDB" id="A0A6C0ICQ6"/>
<dbReference type="Gene3D" id="3.30.760.10">
    <property type="entry name" value="RNA Cap, Translation Initiation Factor Eif4e"/>
    <property type="match status" value="1"/>
</dbReference>
<keyword evidence="1" id="KW-0396">Initiation factor</keyword>
<feature type="region of interest" description="Disordered" evidence="4">
    <location>
        <begin position="1"/>
        <end position="25"/>
    </location>
</feature>
<feature type="compositionally biased region" description="Polar residues" evidence="4">
    <location>
        <begin position="41"/>
        <end position="50"/>
    </location>
</feature>
<proteinExistence type="predicted"/>
<sequence length="254" mass="29320">MNVEKEPRNQIFNQHDHDNKNDHNHEDTYWEHFLETKDESTTTYQTQKSASHSDEIGKGASSLFTTNSEGEYYSDGKKHNQKLDTMNGIGNKKQLSLHSKWNYYYHLPNDKNWNLASYKPIMGEIDTLEKLIAVNETVTNNIIKNCMLFVMREGVTPMWEDSCNRNGGCFSYKVTNKVVVSVWRELTYLLCGNSLTIDKNHMELVNGITISPKRGFCIVKIWLKNCSLQDPNIVVDVDNLIKVGCLFKTHKAEF</sequence>
<dbReference type="Pfam" id="PF01652">
    <property type="entry name" value="IF4E"/>
    <property type="match status" value="1"/>
</dbReference>
<organism evidence="5">
    <name type="scientific">viral metagenome</name>
    <dbReference type="NCBI Taxonomy" id="1070528"/>
    <lineage>
        <taxon>unclassified sequences</taxon>
        <taxon>metagenomes</taxon>
        <taxon>organismal metagenomes</taxon>
    </lineage>
</organism>
<accession>A0A6C0ICQ6</accession>
<keyword evidence="3" id="KW-0648">Protein biosynthesis</keyword>
<dbReference type="InterPro" id="IPR001040">
    <property type="entry name" value="TIF_eIF_4E"/>
</dbReference>
<evidence type="ECO:0000256" key="2">
    <source>
        <dbReference type="ARBA" id="ARBA00022884"/>
    </source>
</evidence>
<feature type="region of interest" description="Disordered" evidence="4">
    <location>
        <begin position="41"/>
        <end position="60"/>
    </location>
</feature>
<evidence type="ECO:0000256" key="4">
    <source>
        <dbReference type="SAM" id="MobiDB-lite"/>
    </source>
</evidence>
<dbReference type="InterPro" id="IPR023398">
    <property type="entry name" value="TIF_eIF4e-like"/>
</dbReference>
<evidence type="ECO:0000256" key="3">
    <source>
        <dbReference type="ARBA" id="ARBA00022917"/>
    </source>
</evidence>
<dbReference type="PANTHER" id="PTHR11960:SF8">
    <property type="entry name" value="EUKARYOTIC TRANSLATION INITIATION FACTOR 4E1-RELATED"/>
    <property type="match status" value="1"/>
</dbReference>
<dbReference type="EMBL" id="MN740153">
    <property type="protein sequence ID" value="QHT90205.1"/>
    <property type="molecule type" value="Genomic_DNA"/>
</dbReference>
<dbReference type="GO" id="GO:0000340">
    <property type="term" value="F:RNA 7-methylguanosine cap binding"/>
    <property type="evidence" value="ECO:0007669"/>
    <property type="project" value="TreeGrafter"/>
</dbReference>
<evidence type="ECO:0000256" key="1">
    <source>
        <dbReference type="ARBA" id="ARBA00022540"/>
    </source>
</evidence>
<protein>
    <submittedName>
        <fullName evidence="5">Uncharacterized protein</fullName>
    </submittedName>
</protein>
<keyword evidence="2" id="KW-0694">RNA-binding</keyword>
<dbReference type="GO" id="GO:0003743">
    <property type="term" value="F:translation initiation factor activity"/>
    <property type="evidence" value="ECO:0007669"/>
    <property type="project" value="UniProtKB-KW"/>
</dbReference>
<dbReference type="PANTHER" id="PTHR11960">
    <property type="entry name" value="EUKARYOTIC TRANSLATION INITIATION FACTOR 4E RELATED"/>
    <property type="match status" value="1"/>
</dbReference>